<dbReference type="PRINTS" id="PR00359">
    <property type="entry name" value="BP450"/>
</dbReference>
<dbReference type="GO" id="GO:0005506">
    <property type="term" value="F:iron ion binding"/>
    <property type="evidence" value="ECO:0007669"/>
    <property type="project" value="InterPro"/>
</dbReference>
<dbReference type="InterPro" id="IPR001128">
    <property type="entry name" value="Cyt_P450"/>
</dbReference>
<reference evidence="2 3" key="1">
    <citation type="submission" date="2019-06" db="EMBL/GenBank/DDBJ databases">
        <title>Sequencing the genomes of 1000 actinobacteria strains.</title>
        <authorList>
            <person name="Klenk H.-P."/>
        </authorList>
    </citation>
    <scope>NUCLEOTIDE SEQUENCE [LARGE SCALE GENOMIC DNA]</scope>
    <source>
        <strain evidence="2 3">DSM 12362</strain>
    </source>
</reference>
<dbReference type="EMBL" id="VFPU01000001">
    <property type="protein sequence ID" value="TQM95945.1"/>
    <property type="molecule type" value="Genomic_DNA"/>
</dbReference>
<comment type="caution">
    <text evidence="2">The sequence shown here is derived from an EMBL/GenBank/DDBJ whole genome shotgun (WGS) entry which is preliminary data.</text>
</comment>
<dbReference type="GO" id="GO:0016705">
    <property type="term" value="F:oxidoreductase activity, acting on paired donors, with incorporation or reduction of molecular oxygen"/>
    <property type="evidence" value="ECO:0007669"/>
    <property type="project" value="InterPro"/>
</dbReference>
<name>A0A543KLH4_9MICO</name>
<dbReference type="Pfam" id="PF00067">
    <property type="entry name" value="p450"/>
    <property type="match status" value="1"/>
</dbReference>
<dbReference type="GO" id="GO:0020037">
    <property type="term" value="F:heme binding"/>
    <property type="evidence" value="ECO:0007669"/>
    <property type="project" value="InterPro"/>
</dbReference>
<dbReference type="Proteomes" id="UP000315133">
    <property type="component" value="Unassembled WGS sequence"/>
</dbReference>
<dbReference type="SUPFAM" id="SSF48264">
    <property type="entry name" value="Cytochrome P450"/>
    <property type="match status" value="1"/>
</dbReference>
<dbReference type="RefSeq" id="WP_141817633.1">
    <property type="nucleotide sequence ID" value="NZ_BAAAIL010000003.1"/>
</dbReference>
<sequence>MTTAAVLRDHTLDLVLKGYTFASEARSRSDDPRKGSRLLLRALGRGALLVRGEQGVELFYDDARMQRRGAMPAFVGGGLFGKGSVHGLDDEAHRNRKALFVRALMDPGAVDALLEGSAREWTETIQERWLSGGSRSVYDVSVEVYGRSLLRWAGVEADRETLTRLARDEAAIVDGFAVLGPAWLRTQVARRRCDAWFADLVRRARAGEITPAPGTAFDLVLQHRELDGQPLEDHLAGVELQNAVRPGIAVCRFAAFAALAMHEHPEWRERVYAETRERGTTTGGPLAVAFAEEVRRYYPFVPLLPAVARHDLEFEGEHLSAGDRVLLDIYGTNRDERHWQAPDTFDPERFLGTGEVFAEYFVPQGGGRPETGHRCPGEMITVGLLAQTVAELSRLDAEVARDGLDWSIHRLPTAPRNGVLLSQVRRREG</sequence>
<comment type="similarity">
    <text evidence="1">Belongs to the cytochrome P450 family.</text>
</comment>
<proteinExistence type="inferred from homology"/>
<protein>
    <submittedName>
        <fullName evidence="2">Fatty-acid peroxygenase</fullName>
    </submittedName>
</protein>
<organism evidence="2 3">
    <name type="scientific">Ornithinimicrobium humiphilum</name>
    <dbReference type="NCBI Taxonomy" id="125288"/>
    <lineage>
        <taxon>Bacteria</taxon>
        <taxon>Bacillati</taxon>
        <taxon>Actinomycetota</taxon>
        <taxon>Actinomycetes</taxon>
        <taxon>Micrococcales</taxon>
        <taxon>Ornithinimicrobiaceae</taxon>
        <taxon>Ornithinimicrobium</taxon>
    </lineage>
</organism>
<dbReference type="OrthoDB" id="9764248at2"/>
<evidence type="ECO:0000256" key="1">
    <source>
        <dbReference type="ARBA" id="ARBA00010617"/>
    </source>
</evidence>
<evidence type="ECO:0000313" key="2">
    <source>
        <dbReference type="EMBL" id="TQM95945.1"/>
    </source>
</evidence>
<keyword evidence="3" id="KW-1185">Reference proteome</keyword>
<dbReference type="AlphaFoldDB" id="A0A543KLH4"/>
<gene>
    <name evidence="2" type="ORF">FB476_0796</name>
</gene>
<dbReference type="PANTHER" id="PTHR46696">
    <property type="entry name" value="P450, PUTATIVE (EUROFUNG)-RELATED"/>
    <property type="match status" value="1"/>
</dbReference>
<evidence type="ECO:0000313" key="3">
    <source>
        <dbReference type="Proteomes" id="UP000315133"/>
    </source>
</evidence>
<dbReference type="PANTHER" id="PTHR46696:SF1">
    <property type="entry name" value="CYTOCHROME P450 YJIB-RELATED"/>
    <property type="match status" value="1"/>
</dbReference>
<dbReference type="InterPro" id="IPR002397">
    <property type="entry name" value="Cyt_P450_B"/>
</dbReference>
<dbReference type="GO" id="GO:0004497">
    <property type="term" value="F:monooxygenase activity"/>
    <property type="evidence" value="ECO:0007669"/>
    <property type="project" value="InterPro"/>
</dbReference>
<dbReference type="InterPro" id="IPR036396">
    <property type="entry name" value="Cyt_P450_sf"/>
</dbReference>
<dbReference type="CDD" id="cd11067">
    <property type="entry name" value="CYP152"/>
    <property type="match status" value="1"/>
</dbReference>
<accession>A0A543KLH4</accession>
<dbReference type="Gene3D" id="1.10.630.10">
    <property type="entry name" value="Cytochrome P450"/>
    <property type="match status" value="1"/>
</dbReference>